<name>A0A2N0ZKJ8_9BACI</name>
<dbReference type="SUPFAM" id="SSF50475">
    <property type="entry name" value="FMN-binding split barrel"/>
    <property type="match status" value="1"/>
</dbReference>
<comment type="caution">
    <text evidence="2">The sequence shown here is derived from an EMBL/GenBank/DDBJ whole genome shotgun (WGS) entry which is preliminary data.</text>
</comment>
<evidence type="ECO:0000313" key="3">
    <source>
        <dbReference type="Proteomes" id="UP000233343"/>
    </source>
</evidence>
<dbReference type="Proteomes" id="UP000233343">
    <property type="component" value="Unassembled WGS sequence"/>
</dbReference>
<feature type="domain" description="General stress protein FMN-binding split barrel" evidence="1">
    <location>
        <begin position="8"/>
        <end position="135"/>
    </location>
</feature>
<dbReference type="RefSeq" id="WP_066200347.1">
    <property type="nucleotide sequence ID" value="NZ_CP194732.1"/>
</dbReference>
<dbReference type="InterPro" id="IPR012349">
    <property type="entry name" value="Split_barrel_FMN-bd"/>
</dbReference>
<reference evidence="2 3" key="1">
    <citation type="journal article" date="2010" name="Int. J. Syst. Evol. Microbiol.">
        <title>Bacillus horneckiae sp. nov., isolated from a spacecraft-assembly clean room.</title>
        <authorList>
            <person name="Vaishampayan P."/>
            <person name="Probst A."/>
            <person name="Krishnamurthi S."/>
            <person name="Ghosh S."/>
            <person name="Osman S."/>
            <person name="McDowall A."/>
            <person name="Ruckmani A."/>
            <person name="Mayilraj S."/>
            <person name="Venkateswaran K."/>
        </authorList>
    </citation>
    <scope>NUCLEOTIDE SEQUENCE [LARGE SCALE GENOMIC DNA]</scope>
    <source>
        <strain evidence="3">1PO1SC</strain>
    </source>
</reference>
<sequence length="140" mass="16271">MDKEDLKKLVQKIISNHQIGVLSSVENSKPHVRYMTFFMKDFILYTPTKKNTEKIEEIKNNPHVAALLGYVEKGSNDEYVEVTGICSISEDKDLKEEFWNDSFHNWFNGADDPNYVLMEIKPEAARILNSEHMKTMEITL</sequence>
<dbReference type="EMBL" id="PISD01000008">
    <property type="protein sequence ID" value="PKG30041.1"/>
    <property type="molecule type" value="Genomic_DNA"/>
</dbReference>
<dbReference type="Gene3D" id="2.30.110.10">
    <property type="entry name" value="Electron Transport, Fmn-binding Protein, Chain A"/>
    <property type="match status" value="1"/>
</dbReference>
<proteinExistence type="predicted"/>
<keyword evidence="3" id="KW-1185">Reference proteome</keyword>
<dbReference type="InterPro" id="IPR038725">
    <property type="entry name" value="YdaG_split_barrel_FMN-bd"/>
</dbReference>
<dbReference type="PANTHER" id="PTHR34818">
    <property type="entry name" value="PROTEIN BLI-3"/>
    <property type="match status" value="1"/>
</dbReference>
<dbReference type="PANTHER" id="PTHR34818:SF1">
    <property type="entry name" value="PROTEIN BLI-3"/>
    <property type="match status" value="1"/>
</dbReference>
<protein>
    <submittedName>
        <fullName evidence="2">General stress protein</fullName>
    </submittedName>
</protein>
<evidence type="ECO:0000313" key="2">
    <source>
        <dbReference type="EMBL" id="PKG30041.1"/>
    </source>
</evidence>
<dbReference type="Pfam" id="PF16242">
    <property type="entry name" value="Pyrid_ox_like"/>
    <property type="match status" value="1"/>
</dbReference>
<organism evidence="2 3">
    <name type="scientific">Cytobacillus horneckiae</name>
    <dbReference type="NCBI Taxonomy" id="549687"/>
    <lineage>
        <taxon>Bacteria</taxon>
        <taxon>Bacillati</taxon>
        <taxon>Bacillota</taxon>
        <taxon>Bacilli</taxon>
        <taxon>Bacillales</taxon>
        <taxon>Bacillaceae</taxon>
        <taxon>Cytobacillus</taxon>
    </lineage>
</organism>
<gene>
    <name evidence="2" type="ORF">CWS20_03335</name>
</gene>
<dbReference type="AlphaFoldDB" id="A0A2N0ZKJ8"/>
<evidence type="ECO:0000259" key="1">
    <source>
        <dbReference type="Pfam" id="PF16242"/>
    </source>
</evidence>
<accession>A0A2N0ZKJ8</accession>
<dbReference type="InterPro" id="IPR052917">
    <property type="entry name" value="Stress-Dev_Protein"/>
</dbReference>